<keyword evidence="2 5" id="KW-0812">Transmembrane</keyword>
<dbReference type="SUPFAM" id="SSF103473">
    <property type="entry name" value="MFS general substrate transporter"/>
    <property type="match status" value="1"/>
</dbReference>
<dbReference type="InterPro" id="IPR011701">
    <property type="entry name" value="MFS"/>
</dbReference>
<dbReference type="InterPro" id="IPR036259">
    <property type="entry name" value="MFS_trans_sf"/>
</dbReference>
<feature type="transmembrane region" description="Helical" evidence="5">
    <location>
        <begin position="240"/>
        <end position="265"/>
    </location>
</feature>
<evidence type="ECO:0000256" key="5">
    <source>
        <dbReference type="SAM" id="Phobius"/>
    </source>
</evidence>
<dbReference type="EMBL" id="BIFS01000001">
    <property type="protein sequence ID" value="GCE21395.1"/>
    <property type="molecule type" value="Genomic_DNA"/>
</dbReference>
<feature type="transmembrane region" description="Helical" evidence="5">
    <location>
        <begin position="277"/>
        <end position="300"/>
    </location>
</feature>
<keyword evidence="8" id="KW-1185">Reference proteome</keyword>
<dbReference type="GO" id="GO:0022857">
    <property type="term" value="F:transmembrane transporter activity"/>
    <property type="evidence" value="ECO:0007669"/>
    <property type="project" value="InterPro"/>
</dbReference>
<reference evidence="8" key="1">
    <citation type="submission" date="2018-12" db="EMBL/GenBank/DDBJ databases">
        <title>Tengunoibacter tsumagoiensis gen. nov., sp. nov., Dictyobacter kobayashii sp. nov., D. alpinus sp. nov., and D. joshuensis sp. nov. and description of Dictyobacteraceae fam. nov. within the order Ktedonobacterales isolated from Tengu-no-mugimeshi.</title>
        <authorList>
            <person name="Wang C.M."/>
            <person name="Zheng Y."/>
            <person name="Sakai Y."/>
            <person name="Toyoda A."/>
            <person name="Minakuchi Y."/>
            <person name="Abe K."/>
            <person name="Yokota A."/>
            <person name="Yabe S."/>
        </authorList>
    </citation>
    <scope>NUCLEOTIDE SEQUENCE [LARGE SCALE GENOMIC DNA]</scope>
    <source>
        <strain evidence="8">Uno11</strain>
    </source>
</reference>
<evidence type="ECO:0000313" key="7">
    <source>
        <dbReference type="EMBL" id="GCE21395.1"/>
    </source>
</evidence>
<dbReference type="PANTHER" id="PTHR23514">
    <property type="entry name" value="BYPASS OF STOP CODON PROTEIN 6"/>
    <property type="match status" value="1"/>
</dbReference>
<dbReference type="AlphaFoldDB" id="A0A402AQP3"/>
<dbReference type="InterPro" id="IPR020846">
    <property type="entry name" value="MFS_dom"/>
</dbReference>
<accession>A0A402AQP3</accession>
<feature type="transmembrane region" description="Helical" evidence="5">
    <location>
        <begin position="171"/>
        <end position="193"/>
    </location>
</feature>
<comment type="caution">
    <text evidence="7">The sequence shown here is derived from an EMBL/GenBank/DDBJ whole genome shotgun (WGS) entry which is preliminary data.</text>
</comment>
<feature type="transmembrane region" description="Helical" evidence="5">
    <location>
        <begin position="141"/>
        <end position="165"/>
    </location>
</feature>
<proteinExistence type="predicted"/>
<evidence type="ECO:0000256" key="4">
    <source>
        <dbReference type="ARBA" id="ARBA00023136"/>
    </source>
</evidence>
<dbReference type="OrthoDB" id="151222at2"/>
<dbReference type="GO" id="GO:0005886">
    <property type="term" value="C:plasma membrane"/>
    <property type="evidence" value="ECO:0007669"/>
    <property type="project" value="UniProtKB-SubCell"/>
</dbReference>
<evidence type="ECO:0000256" key="1">
    <source>
        <dbReference type="ARBA" id="ARBA00004651"/>
    </source>
</evidence>
<dbReference type="Pfam" id="PF07690">
    <property type="entry name" value="MFS_1"/>
    <property type="match status" value="1"/>
</dbReference>
<comment type="subcellular location">
    <subcellularLocation>
        <location evidence="1">Cell membrane</location>
        <topology evidence="1">Multi-pass membrane protein</topology>
    </subcellularLocation>
</comment>
<name>A0A402AQP3_9CHLR</name>
<keyword evidence="3 5" id="KW-1133">Transmembrane helix</keyword>
<evidence type="ECO:0000256" key="3">
    <source>
        <dbReference type="ARBA" id="ARBA00022989"/>
    </source>
</evidence>
<evidence type="ECO:0000259" key="6">
    <source>
        <dbReference type="PROSITE" id="PS50850"/>
    </source>
</evidence>
<feature type="transmembrane region" description="Helical" evidence="5">
    <location>
        <begin position="108"/>
        <end position="129"/>
    </location>
</feature>
<protein>
    <submittedName>
        <fullName evidence="7">MFS transporter</fullName>
    </submittedName>
</protein>
<feature type="transmembrane region" description="Helical" evidence="5">
    <location>
        <begin position="306"/>
        <end position="325"/>
    </location>
</feature>
<dbReference type="RefSeq" id="WP_126553032.1">
    <property type="nucleotide sequence ID" value="NZ_BIFS01000001.1"/>
</dbReference>
<dbReference type="PROSITE" id="PS50850">
    <property type="entry name" value="MFS"/>
    <property type="match status" value="1"/>
</dbReference>
<feature type="transmembrane region" description="Helical" evidence="5">
    <location>
        <begin position="21"/>
        <end position="40"/>
    </location>
</feature>
<dbReference type="InterPro" id="IPR051788">
    <property type="entry name" value="MFS_Transporter"/>
</dbReference>
<evidence type="ECO:0000256" key="2">
    <source>
        <dbReference type="ARBA" id="ARBA00022692"/>
    </source>
</evidence>
<feature type="transmembrane region" description="Helical" evidence="5">
    <location>
        <begin position="214"/>
        <end position="234"/>
    </location>
</feature>
<keyword evidence="4 5" id="KW-0472">Membrane</keyword>
<feature type="transmembrane region" description="Helical" evidence="5">
    <location>
        <begin position="84"/>
        <end position="102"/>
    </location>
</feature>
<dbReference type="CDD" id="cd17393">
    <property type="entry name" value="MFS_MosC_like"/>
    <property type="match status" value="1"/>
</dbReference>
<evidence type="ECO:0000313" key="8">
    <source>
        <dbReference type="Proteomes" id="UP000287188"/>
    </source>
</evidence>
<feature type="transmembrane region" description="Helical" evidence="5">
    <location>
        <begin position="52"/>
        <end position="72"/>
    </location>
</feature>
<gene>
    <name evidence="7" type="ORF">KDK_51950</name>
</gene>
<dbReference type="PANTHER" id="PTHR23514:SF13">
    <property type="entry name" value="INNER MEMBRANE PROTEIN YBJJ"/>
    <property type="match status" value="1"/>
</dbReference>
<dbReference type="Gene3D" id="1.20.1250.20">
    <property type="entry name" value="MFS general substrate transporter like domains"/>
    <property type="match status" value="1"/>
</dbReference>
<feature type="domain" description="Major facilitator superfamily (MFS) profile" evidence="6">
    <location>
        <begin position="14"/>
        <end position="356"/>
    </location>
</feature>
<dbReference type="Proteomes" id="UP000287188">
    <property type="component" value="Unassembled WGS sequence"/>
</dbReference>
<organism evidence="7 8">
    <name type="scientific">Dictyobacter kobayashii</name>
    <dbReference type="NCBI Taxonomy" id="2014872"/>
    <lineage>
        <taxon>Bacteria</taxon>
        <taxon>Bacillati</taxon>
        <taxon>Chloroflexota</taxon>
        <taxon>Ktedonobacteria</taxon>
        <taxon>Ktedonobacterales</taxon>
        <taxon>Dictyobacteraceae</taxon>
        <taxon>Dictyobacter</taxon>
    </lineage>
</organism>
<sequence length="356" mass="37210">MYMHSLAQFRNPSRLRMARSAVMLYFFANGVMTATFPARIPEIQARLALSPAQLGFALLGAPVGALMAMNMVGPASRRFGSRAITISAALCMCLALPLLAIVPGLPWLTLAMLLLGAGNGGMEVTMNLQGVTVEHEYGKPILSYFHACFSLGSLAGAFFGGIMAAVKISPLSHFLIVCLLASVAVIYSARFLLSPVQAGSSREKRRAWPPQFSLLLSVLGLMAFCVLLSEGAMFDWSALYLSGVAHSGAAVGATGFALFTLFMALGRGFGDYITTRLDAALVVRLASLLAASGLALALTITRVPAVLVGLSLVGIGLSILFPLLVSAAGRSSQQDKGSSIALLSTCGYLGVFVGPP</sequence>